<dbReference type="InterPro" id="IPR036816">
    <property type="entry name" value="RNaseA-like_dom_sf"/>
</dbReference>
<sequence>LNKHFCYTYSIWEHEKCKAINDVILGSGKSAKTDLTAVDDVCNKGGTETQKGNYKSNTDFKVVRCRCTNPDQYFPKCKYEETGLQAYIVVRCNVGVPNHFVKVIPKK</sequence>
<organism evidence="3 4">
    <name type="scientific">Neogobius melanostomus</name>
    <name type="common">round goby</name>
    <dbReference type="NCBI Taxonomy" id="47308"/>
    <lineage>
        <taxon>Eukaryota</taxon>
        <taxon>Metazoa</taxon>
        <taxon>Chordata</taxon>
        <taxon>Craniata</taxon>
        <taxon>Vertebrata</taxon>
        <taxon>Euteleostomi</taxon>
        <taxon>Actinopterygii</taxon>
        <taxon>Neopterygii</taxon>
        <taxon>Teleostei</taxon>
        <taxon>Neoteleostei</taxon>
        <taxon>Acanthomorphata</taxon>
        <taxon>Gobiaria</taxon>
        <taxon>Gobiiformes</taxon>
        <taxon>Gobioidei</taxon>
        <taxon>Gobiidae</taxon>
        <taxon>Benthophilinae</taxon>
        <taxon>Neogobiini</taxon>
        <taxon>Neogobius</taxon>
    </lineage>
</organism>
<keyword evidence="4" id="KW-1185">Reference proteome</keyword>
<evidence type="ECO:0000256" key="1">
    <source>
        <dbReference type="ARBA" id="ARBA00005600"/>
    </source>
</evidence>
<feature type="domain" description="Ribonuclease A-domain" evidence="2">
    <location>
        <begin position="1"/>
        <end position="104"/>
    </location>
</feature>
<reference evidence="3" key="1">
    <citation type="submission" date="2025-08" db="UniProtKB">
        <authorList>
            <consortium name="Ensembl"/>
        </authorList>
    </citation>
    <scope>IDENTIFICATION</scope>
</reference>
<dbReference type="InterPro" id="IPR023412">
    <property type="entry name" value="RNaseA_domain"/>
</dbReference>
<name>A0A8C6WVA6_9GOBI</name>
<dbReference type="GO" id="GO:0050830">
    <property type="term" value="P:defense response to Gram-positive bacterium"/>
    <property type="evidence" value="ECO:0007669"/>
    <property type="project" value="TreeGrafter"/>
</dbReference>
<dbReference type="InterPro" id="IPR001427">
    <property type="entry name" value="RNaseA"/>
</dbReference>
<dbReference type="GO" id="GO:0003676">
    <property type="term" value="F:nucleic acid binding"/>
    <property type="evidence" value="ECO:0007669"/>
    <property type="project" value="InterPro"/>
</dbReference>
<accession>A0A8C6WVA6</accession>
<reference evidence="3" key="2">
    <citation type="submission" date="2025-09" db="UniProtKB">
        <authorList>
            <consortium name="Ensembl"/>
        </authorList>
    </citation>
    <scope>IDENTIFICATION</scope>
</reference>
<dbReference type="PANTHER" id="PTHR11437">
    <property type="entry name" value="RIBONUCLEASE"/>
    <property type="match status" value="1"/>
</dbReference>
<comment type="similarity">
    <text evidence="1">Belongs to the pancreatic ribonuclease family.</text>
</comment>
<dbReference type="SUPFAM" id="SSF54076">
    <property type="entry name" value="RNase A-like"/>
    <property type="match status" value="1"/>
</dbReference>
<dbReference type="SMART" id="SM00092">
    <property type="entry name" value="RNAse_Pc"/>
    <property type="match status" value="1"/>
</dbReference>
<dbReference type="GO" id="GO:0004540">
    <property type="term" value="F:RNA nuclease activity"/>
    <property type="evidence" value="ECO:0007669"/>
    <property type="project" value="TreeGrafter"/>
</dbReference>
<dbReference type="Pfam" id="PF00074">
    <property type="entry name" value="RnaseA"/>
    <property type="match status" value="1"/>
</dbReference>
<dbReference type="Ensembl" id="ENSNMLT00000038106.1">
    <property type="protein sequence ID" value="ENSNMLP00000034216.1"/>
    <property type="gene ID" value="ENSNMLG00000021323.1"/>
</dbReference>
<dbReference type="AlphaFoldDB" id="A0A8C6WVA6"/>
<proteinExistence type="inferred from homology"/>
<evidence type="ECO:0000313" key="3">
    <source>
        <dbReference type="Ensembl" id="ENSNMLP00000034216.1"/>
    </source>
</evidence>
<protein>
    <recommendedName>
        <fullName evidence="2">Ribonuclease A-domain domain-containing protein</fullName>
    </recommendedName>
</protein>
<evidence type="ECO:0000259" key="2">
    <source>
        <dbReference type="SMART" id="SM00092"/>
    </source>
</evidence>
<dbReference type="Proteomes" id="UP000694523">
    <property type="component" value="Unplaced"/>
</dbReference>
<dbReference type="Gene3D" id="3.10.130.10">
    <property type="entry name" value="Ribonuclease A-like domain"/>
    <property type="match status" value="1"/>
</dbReference>
<evidence type="ECO:0000313" key="4">
    <source>
        <dbReference type="Proteomes" id="UP000694523"/>
    </source>
</evidence>